<accession>A0AB37XLW7</accession>
<name>A0AB37XLW7_9ACTN</name>
<keyword evidence="1" id="KW-0812">Transmembrane</keyword>
<evidence type="ECO:0008006" key="4">
    <source>
        <dbReference type="Google" id="ProtNLM"/>
    </source>
</evidence>
<evidence type="ECO:0000256" key="1">
    <source>
        <dbReference type="SAM" id="Phobius"/>
    </source>
</evidence>
<protein>
    <recommendedName>
        <fullName evidence="4">DUF1622 domain-containing protein</fullName>
    </recommendedName>
</protein>
<keyword evidence="1" id="KW-0472">Membrane</keyword>
<dbReference type="AlphaFoldDB" id="A0AB37XLW7"/>
<comment type="caution">
    <text evidence="2">The sequence shown here is derived from an EMBL/GenBank/DDBJ whole genome shotgun (WGS) entry which is preliminary data.</text>
</comment>
<sequence>MTALLGQAALWVAAFGLISAVCAAIHLRQVQPVVALLADFLLAAGLIRLAGEPSWDSLALAASTGAVRLLLGSALRHRASGIGARRGGGSGGGSG</sequence>
<evidence type="ECO:0000313" key="2">
    <source>
        <dbReference type="EMBL" id="RZE46765.1"/>
    </source>
</evidence>
<dbReference type="RefSeq" id="WP_103486945.1">
    <property type="nucleotide sequence ID" value="NZ_JBEPDS010000022.1"/>
</dbReference>
<dbReference type="Proteomes" id="UP000292095">
    <property type="component" value="Unassembled WGS sequence"/>
</dbReference>
<organism evidence="2 3">
    <name type="scientific">Streptomyces albidoflavus</name>
    <dbReference type="NCBI Taxonomy" id="1886"/>
    <lineage>
        <taxon>Bacteria</taxon>
        <taxon>Bacillati</taxon>
        <taxon>Actinomycetota</taxon>
        <taxon>Actinomycetes</taxon>
        <taxon>Kitasatosporales</taxon>
        <taxon>Streptomycetaceae</taxon>
        <taxon>Streptomyces</taxon>
        <taxon>Streptomyces albidoflavus group</taxon>
    </lineage>
</organism>
<dbReference type="EMBL" id="PKLK01000001">
    <property type="protein sequence ID" value="RZE46765.1"/>
    <property type="molecule type" value="Genomic_DNA"/>
</dbReference>
<evidence type="ECO:0000313" key="3">
    <source>
        <dbReference type="Proteomes" id="UP000292095"/>
    </source>
</evidence>
<keyword evidence="1" id="KW-1133">Transmembrane helix</keyword>
<reference evidence="2 3" key="1">
    <citation type="submission" date="2017-12" db="EMBL/GenBank/DDBJ databases">
        <title>Population genomics insights into the ecological differentiation and adaptive evolution in streptomycetes.</title>
        <authorList>
            <person name="Li Y."/>
            <person name="Huang Y."/>
        </authorList>
    </citation>
    <scope>NUCLEOTIDE SEQUENCE [LARGE SCALE GENOMIC DNA]</scope>
    <source>
        <strain evidence="2 3">FXJ.2339</strain>
    </source>
</reference>
<gene>
    <name evidence="2" type="ORF">C0Q91_02445</name>
</gene>
<proteinExistence type="predicted"/>
<feature type="transmembrane region" description="Helical" evidence="1">
    <location>
        <begin position="33"/>
        <end position="51"/>
    </location>
</feature>